<proteinExistence type="predicted"/>
<dbReference type="SUPFAM" id="SSF81301">
    <property type="entry name" value="Nucleotidyltransferase"/>
    <property type="match status" value="1"/>
</dbReference>
<keyword evidence="2" id="KW-1185">Reference proteome</keyword>
<dbReference type="AlphaFoldDB" id="A0A495XYP8"/>
<accession>A0A495XYP8</accession>
<dbReference type="OrthoDB" id="383876at2"/>
<name>A0A495XYP8_9MICO</name>
<sequence>MTASPDPTRPTHPLLAVLDRLGEVLDRRGDAVALLGLGSVGRDRHRLDEHSDADFFVVVDDGCVSRYLADTDWLEAAHPVAWSFAHTHDGRKVLFADGRFAEYAVFTLDELRGIPYPPARTVWARADAPADLETSRLDLPAAPSLGHQVGEAVTNLYVGLHRDLRGERLSATRFVQVFAVDRLLTVLDLLEVGDGRPQDLFAVERGAERRLGRVLDLARLNPGVDDNAGAALLVLETLERYAGVDPAPAAAVRDLAERVRRLRRP</sequence>
<dbReference type="RefSeq" id="WP_121035452.1">
    <property type="nucleotide sequence ID" value="NZ_RBXT01000001.1"/>
</dbReference>
<protein>
    <recommendedName>
        <fullName evidence="3">Nucleotidyltransferase-like protein</fullName>
    </recommendedName>
</protein>
<reference evidence="1 2" key="1">
    <citation type="submission" date="2018-10" db="EMBL/GenBank/DDBJ databases">
        <title>Sequencing the genomes of 1000 actinobacteria strains.</title>
        <authorList>
            <person name="Klenk H.-P."/>
        </authorList>
    </citation>
    <scope>NUCLEOTIDE SEQUENCE [LARGE SCALE GENOMIC DNA]</scope>
    <source>
        <strain evidence="1 2">DSM 44267</strain>
    </source>
</reference>
<dbReference type="Gene3D" id="3.30.460.10">
    <property type="entry name" value="Beta Polymerase, domain 2"/>
    <property type="match status" value="1"/>
</dbReference>
<dbReference type="InterPro" id="IPR043519">
    <property type="entry name" value="NT_sf"/>
</dbReference>
<gene>
    <name evidence="1" type="ORF">DFJ68_3208</name>
</gene>
<dbReference type="EMBL" id="RBXT01000001">
    <property type="protein sequence ID" value="RKT79730.1"/>
    <property type="molecule type" value="Genomic_DNA"/>
</dbReference>
<evidence type="ECO:0008006" key="3">
    <source>
        <dbReference type="Google" id="ProtNLM"/>
    </source>
</evidence>
<evidence type="ECO:0000313" key="2">
    <source>
        <dbReference type="Proteomes" id="UP000278440"/>
    </source>
</evidence>
<organism evidence="1 2">
    <name type="scientific">Terracoccus luteus</name>
    <dbReference type="NCBI Taxonomy" id="53356"/>
    <lineage>
        <taxon>Bacteria</taxon>
        <taxon>Bacillati</taxon>
        <taxon>Actinomycetota</taxon>
        <taxon>Actinomycetes</taxon>
        <taxon>Micrococcales</taxon>
        <taxon>Intrasporangiaceae</taxon>
        <taxon>Terracoccus</taxon>
    </lineage>
</organism>
<comment type="caution">
    <text evidence="1">The sequence shown here is derived from an EMBL/GenBank/DDBJ whole genome shotgun (WGS) entry which is preliminary data.</text>
</comment>
<dbReference type="Proteomes" id="UP000278440">
    <property type="component" value="Unassembled WGS sequence"/>
</dbReference>
<evidence type="ECO:0000313" key="1">
    <source>
        <dbReference type="EMBL" id="RKT79730.1"/>
    </source>
</evidence>